<dbReference type="Proteomes" id="UP000274556">
    <property type="component" value="Unassembled WGS sequence"/>
</dbReference>
<dbReference type="AlphaFoldDB" id="A0A495V5Z8"/>
<accession>A0A495V5Z8</accession>
<gene>
    <name evidence="1" type="ORF">BDD21_1404</name>
</gene>
<proteinExistence type="predicted"/>
<evidence type="ECO:0000313" key="2">
    <source>
        <dbReference type="Proteomes" id="UP000274556"/>
    </source>
</evidence>
<protein>
    <submittedName>
        <fullName evidence="1">Uncharacterized protein</fullName>
    </submittedName>
</protein>
<keyword evidence="2" id="KW-1185">Reference proteome</keyword>
<name>A0A495V5Z8_9GAMM</name>
<dbReference type="EMBL" id="RBXL01000001">
    <property type="protein sequence ID" value="RKT44033.1"/>
    <property type="molecule type" value="Genomic_DNA"/>
</dbReference>
<organism evidence="1 2">
    <name type="scientific">Thiocapsa rosea</name>
    <dbReference type="NCBI Taxonomy" id="69360"/>
    <lineage>
        <taxon>Bacteria</taxon>
        <taxon>Pseudomonadati</taxon>
        <taxon>Pseudomonadota</taxon>
        <taxon>Gammaproteobacteria</taxon>
        <taxon>Chromatiales</taxon>
        <taxon>Chromatiaceae</taxon>
        <taxon>Thiocapsa</taxon>
    </lineage>
</organism>
<evidence type="ECO:0000313" key="1">
    <source>
        <dbReference type="EMBL" id="RKT44033.1"/>
    </source>
</evidence>
<sequence length="54" mass="5701">MSGPVSKVGLGTSSKLIGLTKHAKHRHVPSPISLHFVAPPAQLMQYHIGGSSTR</sequence>
<reference evidence="1 2" key="1">
    <citation type="submission" date="2018-10" db="EMBL/GenBank/DDBJ databases">
        <title>Genomic Encyclopedia of Archaeal and Bacterial Type Strains, Phase II (KMG-II): from individual species to whole genera.</title>
        <authorList>
            <person name="Goeker M."/>
        </authorList>
    </citation>
    <scope>NUCLEOTIDE SEQUENCE [LARGE SCALE GENOMIC DNA]</scope>
    <source>
        <strain evidence="1 2">DSM 235</strain>
    </source>
</reference>
<comment type="caution">
    <text evidence="1">The sequence shown here is derived from an EMBL/GenBank/DDBJ whole genome shotgun (WGS) entry which is preliminary data.</text>
</comment>